<keyword evidence="2" id="KW-0812">Transmembrane</keyword>
<reference evidence="4" key="1">
    <citation type="submission" date="2013-06" db="EMBL/GenBank/DDBJ databases">
        <authorList>
            <person name="Zhao Q."/>
        </authorList>
    </citation>
    <scope>NUCLEOTIDE SEQUENCE</scope>
    <source>
        <strain evidence="4">cv. W1943</strain>
    </source>
</reference>
<evidence type="ECO:0000256" key="2">
    <source>
        <dbReference type="SAM" id="Phobius"/>
    </source>
</evidence>
<keyword evidence="2" id="KW-0472">Membrane</keyword>
<feature type="compositionally biased region" description="Basic and acidic residues" evidence="1">
    <location>
        <begin position="124"/>
        <end position="151"/>
    </location>
</feature>
<sequence length="157" mass="16638">MAMVEAGRVRSSTAPAPGGGGGQRWLGRTRRPPPLLFMLILVCGWTVSIFLLKLRFGRGRYRQGPGCDDSGKSNPVRGGAPGQAAASGPKWFSAASWIGGEAGSSEARRSGINQCGAAGVRRRAWAERKESEGSEEAAEKGRGRGKGERRGERKKKG</sequence>
<dbReference type="Proteomes" id="UP000008022">
    <property type="component" value="Unassembled WGS sequence"/>
</dbReference>
<accession>A0A0E0NV73</accession>
<name>A0A0E0NV73_ORYRU</name>
<dbReference type="EnsemblPlants" id="ORUFI03G18410.1">
    <property type="protein sequence ID" value="ORUFI03G18410.1"/>
    <property type="gene ID" value="ORUFI03G18410"/>
</dbReference>
<dbReference type="AlphaFoldDB" id="A0A0E0NV73"/>
<feature type="transmembrane region" description="Helical" evidence="2">
    <location>
        <begin position="35"/>
        <end position="52"/>
    </location>
</feature>
<dbReference type="Gramene" id="ORUFI03G18410.1">
    <property type="protein sequence ID" value="ORUFI03G18410.1"/>
    <property type="gene ID" value="ORUFI03G18410"/>
</dbReference>
<dbReference type="HOGENOM" id="CLU_1680777_0_0_1"/>
<keyword evidence="4" id="KW-1185">Reference proteome</keyword>
<proteinExistence type="predicted"/>
<protein>
    <submittedName>
        <fullName evidence="3">Uncharacterized protein</fullName>
    </submittedName>
</protein>
<reference evidence="3" key="2">
    <citation type="submission" date="2015-06" db="UniProtKB">
        <authorList>
            <consortium name="EnsemblPlants"/>
        </authorList>
    </citation>
    <scope>IDENTIFICATION</scope>
</reference>
<feature type="region of interest" description="Disordered" evidence="1">
    <location>
        <begin position="103"/>
        <end position="157"/>
    </location>
</feature>
<feature type="region of interest" description="Disordered" evidence="1">
    <location>
        <begin position="1"/>
        <end position="27"/>
    </location>
</feature>
<evidence type="ECO:0000313" key="4">
    <source>
        <dbReference type="Proteomes" id="UP000008022"/>
    </source>
</evidence>
<evidence type="ECO:0000313" key="3">
    <source>
        <dbReference type="EnsemblPlants" id="ORUFI03G18410.1"/>
    </source>
</evidence>
<evidence type="ECO:0000256" key="1">
    <source>
        <dbReference type="SAM" id="MobiDB-lite"/>
    </source>
</evidence>
<organism evidence="3 4">
    <name type="scientific">Oryza rufipogon</name>
    <name type="common">Brownbeard rice</name>
    <name type="synonym">Asian wild rice</name>
    <dbReference type="NCBI Taxonomy" id="4529"/>
    <lineage>
        <taxon>Eukaryota</taxon>
        <taxon>Viridiplantae</taxon>
        <taxon>Streptophyta</taxon>
        <taxon>Embryophyta</taxon>
        <taxon>Tracheophyta</taxon>
        <taxon>Spermatophyta</taxon>
        <taxon>Magnoliopsida</taxon>
        <taxon>Liliopsida</taxon>
        <taxon>Poales</taxon>
        <taxon>Poaceae</taxon>
        <taxon>BOP clade</taxon>
        <taxon>Oryzoideae</taxon>
        <taxon>Oryzeae</taxon>
        <taxon>Oryzinae</taxon>
        <taxon>Oryza</taxon>
    </lineage>
</organism>
<feature type="region of interest" description="Disordered" evidence="1">
    <location>
        <begin position="63"/>
        <end position="89"/>
    </location>
</feature>
<keyword evidence="2" id="KW-1133">Transmembrane helix</keyword>